<dbReference type="Pfam" id="PF05437">
    <property type="entry name" value="AzlD"/>
    <property type="match status" value="1"/>
</dbReference>
<feature type="transmembrane region" description="Helical" evidence="1">
    <location>
        <begin position="41"/>
        <end position="59"/>
    </location>
</feature>
<organism evidence="2 3">
    <name type="scientific">Exiguobacterium indicum</name>
    <dbReference type="NCBI Taxonomy" id="296995"/>
    <lineage>
        <taxon>Bacteria</taxon>
        <taxon>Bacillati</taxon>
        <taxon>Bacillota</taxon>
        <taxon>Bacilli</taxon>
        <taxon>Bacillales</taxon>
        <taxon>Bacillales Family XII. Incertae Sedis</taxon>
        <taxon>Exiguobacterium</taxon>
    </lineage>
</organism>
<dbReference type="RefSeq" id="WP_058265197.1">
    <property type="nucleotide sequence ID" value="NZ_FMYN01000002.1"/>
</dbReference>
<keyword evidence="1" id="KW-0472">Membrane</keyword>
<protein>
    <submittedName>
        <fullName evidence="2">Branched-chain amino acid transporter AzlD</fullName>
    </submittedName>
</protein>
<dbReference type="AlphaFoldDB" id="A0A0V8GGH0"/>
<reference evidence="2 3" key="1">
    <citation type="journal article" date="2015" name="Int. J. Syst. Evol. Microbiol.">
        <title>Exiguobacterium enclense sp. nov., isolated from sediment.</title>
        <authorList>
            <person name="Dastager S.G."/>
            <person name="Mawlankar R."/>
            <person name="Sonalkar V.V."/>
            <person name="Thorat M.N."/>
            <person name="Mual P."/>
            <person name="Verma A."/>
            <person name="Krishnamurthi S."/>
            <person name="Tang S.K."/>
            <person name="Li W.J."/>
        </authorList>
    </citation>
    <scope>NUCLEOTIDE SEQUENCE [LARGE SCALE GENOMIC DNA]</scope>
    <source>
        <strain evidence="2 3">NIO-1109</strain>
    </source>
</reference>
<evidence type="ECO:0000313" key="3">
    <source>
        <dbReference type="Proteomes" id="UP000053797"/>
    </source>
</evidence>
<gene>
    <name evidence="2" type="ORF">AS033_08510</name>
</gene>
<accession>A0A0V8GGH0</accession>
<keyword evidence="1" id="KW-0812">Transmembrane</keyword>
<dbReference type="Proteomes" id="UP000053797">
    <property type="component" value="Unassembled WGS sequence"/>
</dbReference>
<proteinExistence type="predicted"/>
<feature type="transmembrane region" description="Helical" evidence="1">
    <location>
        <begin position="7"/>
        <end position="29"/>
    </location>
</feature>
<evidence type="ECO:0000256" key="1">
    <source>
        <dbReference type="SAM" id="Phobius"/>
    </source>
</evidence>
<dbReference type="EMBL" id="LNQL01000002">
    <property type="protein sequence ID" value="KSU49399.1"/>
    <property type="molecule type" value="Genomic_DNA"/>
</dbReference>
<name>A0A0V8GGH0_9BACL</name>
<keyword evidence="1" id="KW-1133">Transmembrane helix</keyword>
<evidence type="ECO:0000313" key="2">
    <source>
        <dbReference type="EMBL" id="KSU49399.1"/>
    </source>
</evidence>
<dbReference type="InterPro" id="IPR008407">
    <property type="entry name" value="Brnchd-chn_aa_trnsp_AzlD"/>
</dbReference>
<dbReference type="OrthoDB" id="7870017at2"/>
<comment type="caution">
    <text evidence="2">The sequence shown here is derived from an EMBL/GenBank/DDBJ whole genome shotgun (WGS) entry which is preliminary data.</text>
</comment>
<sequence length="108" mass="12030">MEIRPELIALFLACGLVTWIPRVLPFLVLHGLTLPRLVTEWLSFIPVCLLGALFFQNLLIAQDEAFPTVSTLHVFAALPTMAIAIFSKSLSWTVVTGVVTMAFLRLYL</sequence>